<evidence type="ECO:0000313" key="11">
    <source>
        <dbReference type="Proteomes" id="UP000325289"/>
    </source>
</evidence>
<keyword evidence="4" id="KW-1003">Cell membrane</keyword>
<dbReference type="Proteomes" id="UP000325289">
    <property type="component" value="Unassembled WGS sequence"/>
</dbReference>
<dbReference type="RefSeq" id="WP_149756750.1">
    <property type="nucleotide sequence ID" value="NZ_FOMS01000009.1"/>
</dbReference>
<keyword evidence="7 8" id="KW-0472">Membrane</keyword>
<evidence type="ECO:0000259" key="9">
    <source>
        <dbReference type="Pfam" id="PF01061"/>
    </source>
</evidence>
<keyword evidence="5 8" id="KW-0812">Transmembrane</keyword>
<dbReference type="GO" id="GO:0043190">
    <property type="term" value="C:ATP-binding cassette (ABC) transporter complex"/>
    <property type="evidence" value="ECO:0007669"/>
    <property type="project" value="InterPro"/>
</dbReference>
<dbReference type="GO" id="GO:0015920">
    <property type="term" value="P:lipopolysaccharide transport"/>
    <property type="evidence" value="ECO:0007669"/>
    <property type="project" value="TreeGrafter"/>
</dbReference>
<feature type="transmembrane region" description="Helical" evidence="8">
    <location>
        <begin position="73"/>
        <end position="94"/>
    </location>
</feature>
<dbReference type="PRINTS" id="PR00164">
    <property type="entry name" value="ABC2TRNSPORT"/>
</dbReference>
<dbReference type="PANTHER" id="PTHR30413:SF8">
    <property type="entry name" value="TRANSPORT PERMEASE PROTEIN"/>
    <property type="match status" value="1"/>
</dbReference>
<evidence type="ECO:0000256" key="1">
    <source>
        <dbReference type="ARBA" id="ARBA00004429"/>
    </source>
</evidence>
<evidence type="ECO:0000256" key="3">
    <source>
        <dbReference type="ARBA" id="ARBA00022448"/>
    </source>
</evidence>
<proteinExistence type="inferred from homology"/>
<dbReference type="GO" id="GO:0140359">
    <property type="term" value="F:ABC-type transporter activity"/>
    <property type="evidence" value="ECO:0007669"/>
    <property type="project" value="InterPro"/>
</dbReference>
<feature type="transmembrane region" description="Helical" evidence="8">
    <location>
        <begin position="45"/>
        <end position="67"/>
    </location>
</feature>
<evidence type="ECO:0000256" key="2">
    <source>
        <dbReference type="ARBA" id="ARBA00007783"/>
    </source>
</evidence>
<evidence type="ECO:0000256" key="5">
    <source>
        <dbReference type="ARBA" id="ARBA00022692"/>
    </source>
</evidence>
<dbReference type="Pfam" id="PF01061">
    <property type="entry name" value="ABC2_membrane"/>
    <property type="match status" value="1"/>
</dbReference>
<evidence type="ECO:0000313" key="10">
    <source>
        <dbReference type="EMBL" id="SFE41649.1"/>
    </source>
</evidence>
<keyword evidence="6 8" id="KW-1133">Transmembrane helix</keyword>
<feature type="transmembrane region" description="Helical" evidence="8">
    <location>
        <begin position="241"/>
        <end position="262"/>
    </location>
</feature>
<feature type="transmembrane region" description="Helical" evidence="8">
    <location>
        <begin position="158"/>
        <end position="179"/>
    </location>
</feature>
<accession>A0A1I2ACV8</accession>
<name>A0A1I2ACV8_9RHOB</name>
<gene>
    <name evidence="10" type="ORF">SAMN04515678_109179</name>
</gene>
<comment type="subcellular location">
    <subcellularLocation>
        <location evidence="1">Cell inner membrane</location>
        <topology evidence="1">Multi-pass membrane protein</topology>
    </subcellularLocation>
</comment>
<feature type="transmembrane region" description="Helical" evidence="8">
    <location>
        <begin position="124"/>
        <end position="146"/>
    </location>
</feature>
<dbReference type="AlphaFoldDB" id="A0A1I2ACV8"/>
<organism evidence="10 11">
    <name type="scientific">Roseivivax sediminis</name>
    <dbReference type="NCBI Taxonomy" id="936889"/>
    <lineage>
        <taxon>Bacteria</taxon>
        <taxon>Pseudomonadati</taxon>
        <taxon>Pseudomonadota</taxon>
        <taxon>Alphaproteobacteria</taxon>
        <taxon>Rhodobacterales</taxon>
        <taxon>Roseobacteraceae</taxon>
        <taxon>Roseivivax</taxon>
    </lineage>
</organism>
<sequence length="272" mass="30371">MSEISVPRPPAGAARPPTRRFATPRVIVALMLREMSTTNGRSPMGYLWAILEPVAGIALLSLVFAAGFRSPPIGTNFAIFFASGVLPFLAYVDLNNKVATAQRFSKPLLSYPGVTFIDTIVSRVILNAITQSLICFILFTGIIVMFDLDMILNVPAIALGYVMAFSLSIGIGTLNSYFLTIYPIWEKIWAIFNRPLFIISCVIFLYDTVPQPYRDWLWWNPLIHIVGQTRSGVFATYDGSYVSYVYIFSISAVTFAAGLVLLRRYHRDMINV</sequence>
<keyword evidence="11" id="KW-1185">Reference proteome</keyword>
<dbReference type="PANTHER" id="PTHR30413">
    <property type="entry name" value="INNER MEMBRANE TRANSPORT PERMEASE"/>
    <property type="match status" value="1"/>
</dbReference>
<comment type="similarity">
    <text evidence="2">Belongs to the ABC-2 integral membrane protein family.</text>
</comment>
<dbReference type="InterPro" id="IPR013525">
    <property type="entry name" value="ABC2_TM"/>
</dbReference>
<evidence type="ECO:0000256" key="8">
    <source>
        <dbReference type="SAM" id="Phobius"/>
    </source>
</evidence>
<feature type="domain" description="ABC-2 type transporter transmembrane" evidence="9">
    <location>
        <begin position="27"/>
        <end position="232"/>
    </location>
</feature>
<dbReference type="OrthoDB" id="8479094at2"/>
<dbReference type="InterPro" id="IPR000412">
    <property type="entry name" value="ABC_2_transport"/>
</dbReference>
<dbReference type="EMBL" id="FOMS01000009">
    <property type="protein sequence ID" value="SFE41649.1"/>
    <property type="molecule type" value="Genomic_DNA"/>
</dbReference>
<evidence type="ECO:0000256" key="4">
    <source>
        <dbReference type="ARBA" id="ARBA00022475"/>
    </source>
</evidence>
<evidence type="ECO:0000256" key="6">
    <source>
        <dbReference type="ARBA" id="ARBA00022989"/>
    </source>
</evidence>
<feature type="transmembrane region" description="Helical" evidence="8">
    <location>
        <begin position="191"/>
        <end position="209"/>
    </location>
</feature>
<evidence type="ECO:0000256" key="7">
    <source>
        <dbReference type="ARBA" id="ARBA00023136"/>
    </source>
</evidence>
<keyword evidence="3" id="KW-0813">Transport</keyword>
<reference evidence="10 11" key="1">
    <citation type="submission" date="2016-10" db="EMBL/GenBank/DDBJ databases">
        <authorList>
            <person name="Varghese N."/>
            <person name="Submissions S."/>
        </authorList>
    </citation>
    <scope>NUCLEOTIDE SEQUENCE [LARGE SCALE GENOMIC DNA]</scope>
    <source>
        <strain evidence="11">YIM D21,KCTC 23444,ACCC 10710</strain>
    </source>
</reference>
<protein>
    <submittedName>
        <fullName evidence="10">Capsular polysaccharide transport system permease protein</fullName>
    </submittedName>
</protein>